<dbReference type="Pfam" id="PF00471">
    <property type="entry name" value="Ribosomal_L33"/>
    <property type="match status" value="1"/>
</dbReference>
<dbReference type="GO" id="GO:0005840">
    <property type="term" value="C:ribosome"/>
    <property type="evidence" value="ECO:0007669"/>
    <property type="project" value="UniProtKB-KW"/>
</dbReference>
<feature type="compositionally biased region" description="Basic and acidic residues" evidence="6">
    <location>
        <begin position="57"/>
        <end position="81"/>
    </location>
</feature>
<evidence type="ECO:0000256" key="1">
    <source>
        <dbReference type="ARBA" id="ARBA00007596"/>
    </source>
</evidence>
<dbReference type="InterPro" id="IPR001705">
    <property type="entry name" value="Ribosomal_bL33"/>
</dbReference>
<name>A0A939LW70_9CELL</name>
<dbReference type="NCBIfam" id="TIGR01023">
    <property type="entry name" value="rpmG_bact"/>
    <property type="match status" value="1"/>
</dbReference>
<reference evidence="7" key="1">
    <citation type="submission" date="2021-03" db="EMBL/GenBank/DDBJ databases">
        <title>Actinotalea soli sp. nov., isolated from soil.</title>
        <authorList>
            <person name="Ping W."/>
            <person name="Zhang J."/>
        </authorList>
    </citation>
    <scope>NUCLEOTIDE SEQUENCE</scope>
    <source>
        <strain evidence="7">BY-33</strain>
    </source>
</reference>
<dbReference type="GO" id="GO:1990904">
    <property type="term" value="C:ribonucleoprotein complex"/>
    <property type="evidence" value="ECO:0007669"/>
    <property type="project" value="UniProtKB-KW"/>
</dbReference>
<dbReference type="GO" id="GO:0005737">
    <property type="term" value="C:cytoplasm"/>
    <property type="evidence" value="ECO:0007669"/>
    <property type="project" value="UniProtKB-ARBA"/>
</dbReference>
<comment type="caution">
    <text evidence="7">The sequence shown here is derived from an EMBL/GenBank/DDBJ whole genome shotgun (WGS) entry which is preliminary data.</text>
</comment>
<protein>
    <recommendedName>
        <fullName evidence="4 5">Large ribosomal subunit protein bL33</fullName>
    </recommendedName>
</protein>
<dbReference type="PROSITE" id="PS00582">
    <property type="entry name" value="RIBOSOMAL_L33"/>
    <property type="match status" value="1"/>
</dbReference>
<dbReference type="EMBL" id="JAGEMK010000005">
    <property type="protein sequence ID" value="MBO1752387.1"/>
    <property type="molecule type" value="Genomic_DNA"/>
</dbReference>
<evidence type="ECO:0000313" key="8">
    <source>
        <dbReference type="Proteomes" id="UP000664209"/>
    </source>
</evidence>
<organism evidence="7 8">
    <name type="scientific">Actinotalea soli</name>
    <dbReference type="NCBI Taxonomy" id="2819234"/>
    <lineage>
        <taxon>Bacteria</taxon>
        <taxon>Bacillati</taxon>
        <taxon>Actinomycetota</taxon>
        <taxon>Actinomycetes</taxon>
        <taxon>Micrococcales</taxon>
        <taxon>Cellulomonadaceae</taxon>
        <taxon>Actinotalea</taxon>
    </lineage>
</organism>
<keyword evidence="8" id="KW-1185">Reference proteome</keyword>
<dbReference type="GO" id="GO:0006412">
    <property type="term" value="P:translation"/>
    <property type="evidence" value="ECO:0007669"/>
    <property type="project" value="UniProtKB-UniRule"/>
</dbReference>
<sequence length="81" mass="9389">MPVDLPAACDRRSRCCSRSTRGGKTVASKSQDVRPKITLACVDCKERNYITKKNRRNNPDRLEMKKFCPRDGKHTLHRETR</sequence>
<evidence type="ECO:0000313" key="7">
    <source>
        <dbReference type="EMBL" id="MBO1752387.1"/>
    </source>
</evidence>
<feature type="region of interest" description="Disordered" evidence="6">
    <location>
        <begin position="55"/>
        <end position="81"/>
    </location>
</feature>
<dbReference type="NCBIfam" id="NF001764">
    <property type="entry name" value="PRK00504.1"/>
    <property type="match status" value="1"/>
</dbReference>
<dbReference type="PANTHER" id="PTHR43168:SF2">
    <property type="entry name" value="LARGE RIBOSOMAL SUBUNIT PROTEIN BL33C"/>
    <property type="match status" value="1"/>
</dbReference>
<dbReference type="InterPro" id="IPR038584">
    <property type="entry name" value="Ribosomal_bL33_sf"/>
</dbReference>
<dbReference type="Gene3D" id="2.20.28.120">
    <property type="entry name" value="Ribosomal protein L33"/>
    <property type="match status" value="1"/>
</dbReference>
<dbReference type="AlphaFoldDB" id="A0A939LW70"/>
<evidence type="ECO:0000256" key="2">
    <source>
        <dbReference type="ARBA" id="ARBA00022980"/>
    </source>
</evidence>
<accession>A0A939LW70</accession>
<keyword evidence="3 5" id="KW-0687">Ribonucleoprotein</keyword>
<dbReference type="SUPFAM" id="SSF57829">
    <property type="entry name" value="Zn-binding ribosomal proteins"/>
    <property type="match status" value="1"/>
</dbReference>
<evidence type="ECO:0000256" key="3">
    <source>
        <dbReference type="ARBA" id="ARBA00023274"/>
    </source>
</evidence>
<evidence type="ECO:0000256" key="4">
    <source>
        <dbReference type="ARBA" id="ARBA00035176"/>
    </source>
</evidence>
<dbReference type="InterPro" id="IPR011332">
    <property type="entry name" value="Ribosomal_zn-bd"/>
</dbReference>
<evidence type="ECO:0000256" key="6">
    <source>
        <dbReference type="SAM" id="MobiDB-lite"/>
    </source>
</evidence>
<dbReference type="Proteomes" id="UP000664209">
    <property type="component" value="Unassembled WGS sequence"/>
</dbReference>
<comment type="similarity">
    <text evidence="1 5">Belongs to the bacterial ribosomal protein bL33 family.</text>
</comment>
<keyword evidence="2 5" id="KW-0689">Ribosomal protein</keyword>
<dbReference type="InterPro" id="IPR018264">
    <property type="entry name" value="Ribosomal_bL33_CS"/>
</dbReference>
<proteinExistence type="inferred from homology"/>
<dbReference type="PANTHER" id="PTHR43168">
    <property type="entry name" value="50S RIBOSOMAL PROTEIN L33, CHLOROPLASTIC"/>
    <property type="match status" value="1"/>
</dbReference>
<gene>
    <name evidence="5 7" type="primary">rpmG</name>
    <name evidence="7" type="ORF">J4G33_11290</name>
</gene>
<dbReference type="GO" id="GO:0003735">
    <property type="term" value="F:structural constituent of ribosome"/>
    <property type="evidence" value="ECO:0007669"/>
    <property type="project" value="InterPro"/>
</dbReference>
<dbReference type="NCBIfam" id="NF001860">
    <property type="entry name" value="PRK00595.1"/>
    <property type="match status" value="1"/>
</dbReference>
<evidence type="ECO:0000256" key="5">
    <source>
        <dbReference type="HAMAP-Rule" id="MF_00294"/>
    </source>
</evidence>
<dbReference type="HAMAP" id="MF_00294">
    <property type="entry name" value="Ribosomal_bL33"/>
    <property type="match status" value="1"/>
</dbReference>